<dbReference type="AlphaFoldDB" id="A0A6I2GFG6"/>
<comment type="caution">
    <text evidence="1">The sequence shown here is derived from an EMBL/GenBank/DDBJ whole genome shotgun (WGS) entry which is preliminary data.</text>
</comment>
<proteinExistence type="predicted"/>
<accession>A0A6I2GFG6</accession>
<evidence type="ECO:0000313" key="2">
    <source>
        <dbReference type="Proteomes" id="UP000430975"/>
    </source>
</evidence>
<gene>
    <name evidence="1" type="ORF">GIY09_08760</name>
</gene>
<dbReference type="RefSeq" id="WP_153863785.1">
    <property type="nucleotide sequence ID" value="NZ_WJQS01000007.1"/>
</dbReference>
<sequence>MENLLEELLEHEDVLAVSVGMSQDGLLLRLRVEYVNGIETYLLPLFIFNGKGRVGSYD</sequence>
<keyword evidence="2" id="KW-1185">Reference proteome</keyword>
<reference evidence="1 2" key="1">
    <citation type="submission" date="2019-11" db="EMBL/GenBank/DDBJ databases">
        <title>Characterisation of Fundicoccus ignavus gen. nov. sp. nov., a novel genus of the family Aerococcaceae isolated from bulk tank milk.</title>
        <authorList>
            <person name="Siebert A."/>
            <person name="Huptas C."/>
            <person name="Wenning M."/>
            <person name="Scherer S."/>
            <person name="Doll E.V."/>
        </authorList>
    </citation>
    <scope>NUCLEOTIDE SEQUENCE [LARGE SCALE GENOMIC DNA]</scope>
    <source>
        <strain evidence="1 2">WS4759</strain>
    </source>
</reference>
<protein>
    <submittedName>
        <fullName evidence="1">Uncharacterized protein</fullName>
    </submittedName>
</protein>
<evidence type="ECO:0000313" key="1">
    <source>
        <dbReference type="EMBL" id="MRI85956.1"/>
    </source>
</evidence>
<dbReference type="Proteomes" id="UP000430975">
    <property type="component" value="Unassembled WGS sequence"/>
</dbReference>
<dbReference type="EMBL" id="WJQS01000007">
    <property type="protein sequence ID" value="MRI85956.1"/>
    <property type="molecule type" value="Genomic_DNA"/>
</dbReference>
<organism evidence="1 2">
    <name type="scientific">Fundicoccus ignavus</name>
    <dbReference type="NCBI Taxonomy" id="2664442"/>
    <lineage>
        <taxon>Bacteria</taxon>
        <taxon>Bacillati</taxon>
        <taxon>Bacillota</taxon>
        <taxon>Bacilli</taxon>
        <taxon>Lactobacillales</taxon>
        <taxon>Aerococcaceae</taxon>
        <taxon>Fundicoccus</taxon>
    </lineage>
</organism>
<name>A0A6I2GFG6_9LACT</name>